<organism evidence="2 3">
    <name type="scientific">Rufibacter quisquiliarum</name>
    <dbReference type="NCBI Taxonomy" id="1549639"/>
    <lineage>
        <taxon>Bacteria</taxon>
        <taxon>Pseudomonadati</taxon>
        <taxon>Bacteroidota</taxon>
        <taxon>Cytophagia</taxon>
        <taxon>Cytophagales</taxon>
        <taxon>Hymenobacteraceae</taxon>
        <taxon>Rufibacter</taxon>
    </lineage>
</organism>
<dbReference type="AlphaFoldDB" id="A0A839GYC4"/>
<evidence type="ECO:0000313" key="3">
    <source>
        <dbReference type="Proteomes" id="UP000563094"/>
    </source>
</evidence>
<feature type="chain" id="PRO_5032735021" description="Lipoprotein" evidence="1">
    <location>
        <begin position="22"/>
        <end position="197"/>
    </location>
</feature>
<keyword evidence="3" id="KW-1185">Reference proteome</keyword>
<evidence type="ECO:0000256" key="1">
    <source>
        <dbReference type="SAM" id="SignalP"/>
    </source>
</evidence>
<sequence>MYPFIKKLPFLALCLAFSACSLEDLISSDEPAAGEEGVNYVIESGDHETTNPLRTLKQSKLVFEVKFDSTAIYKTKNPTNQADINKLYGMSDCGSFHHTNSARFGWRWYKDRLELMAYSYADGKNTSTFITAIDLNKWYSCELSLSDSKYTFKVDGKKAVEHSRSCTGEGNGYQLYPYFGGDETAPHKINIKIKEKK</sequence>
<evidence type="ECO:0000313" key="2">
    <source>
        <dbReference type="EMBL" id="MBA9078681.1"/>
    </source>
</evidence>
<dbReference type="RefSeq" id="WP_066831201.1">
    <property type="nucleotide sequence ID" value="NZ_JACJIQ010000015.1"/>
</dbReference>
<gene>
    <name evidence="2" type="ORF">FHS90_003411</name>
</gene>
<keyword evidence="1" id="KW-0732">Signal</keyword>
<feature type="signal peptide" evidence="1">
    <location>
        <begin position="1"/>
        <end position="21"/>
    </location>
</feature>
<dbReference type="EMBL" id="JACJIQ010000015">
    <property type="protein sequence ID" value="MBA9078681.1"/>
    <property type="molecule type" value="Genomic_DNA"/>
</dbReference>
<dbReference type="PROSITE" id="PS51257">
    <property type="entry name" value="PROKAR_LIPOPROTEIN"/>
    <property type="match status" value="1"/>
</dbReference>
<comment type="caution">
    <text evidence="2">The sequence shown here is derived from an EMBL/GenBank/DDBJ whole genome shotgun (WGS) entry which is preliminary data.</text>
</comment>
<dbReference type="Proteomes" id="UP000563094">
    <property type="component" value="Unassembled WGS sequence"/>
</dbReference>
<name>A0A839GYC4_9BACT</name>
<reference evidence="2 3" key="1">
    <citation type="submission" date="2020-08" db="EMBL/GenBank/DDBJ databases">
        <title>Genomic Encyclopedia of Type Strains, Phase IV (KMG-IV): sequencing the most valuable type-strain genomes for metagenomic binning, comparative biology and taxonomic classification.</title>
        <authorList>
            <person name="Goeker M."/>
        </authorList>
    </citation>
    <scope>NUCLEOTIDE SEQUENCE [LARGE SCALE GENOMIC DNA]</scope>
    <source>
        <strain evidence="2 3">DSM 29854</strain>
    </source>
</reference>
<proteinExistence type="predicted"/>
<evidence type="ECO:0008006" key="4">
    <source>
        <dbReference type="Google" id="ProtNLM"/>
    </source>
</evidence>
<protein>
    <recommendedName>
        <fullName evidence="4">Lipoprotein</fullName>
    </recommendedName>
</protein>
<accession>A0A839GYC4</accession>